<dbReference type="PANTHER" id="PTHR43155">
    <property type="entry name" value="CYCLIC DI-GMP PHOSPHODIESTERASE PA4108-RELATED"/>
    <property type="match status" value="1"/>
</dbReference>
<accession>A0A645BJX2</accession>
<sequence length="150" mass="16853">MKLHQDTVNKIRVAGMLHDIGKIGIDESVLNKPAKLDADEWELMKLHSAKGAKILGNTVEFHQIAEWVLQHHERIDGKGYPNQVKGNEIPLAARIISVADAYDAMTNERPYQKAMSPEEARKVLLTGAGTQWDSKVVDILLEQVVHELKR</sequence>
<evidence type="ECO:0000259" key="1">
    <source>
        <dbReference type="PROSITE" id="PS51832"/>
    </source>
</evidence>
<comment type="caution">
    <text evidence="2">The sequence shown here is derived from an EMBL/GenBank/DDBJ whole genome shotgun (WGS) entry which is preliminary data.</text>
</comment>
<reference evidence="2" key="1">
    <citation type="submission" date="2019-08" db="EMBL/GenBank/DDBJ databases">
        <authorList>
            <person name="Kucharzyk K."/>
            <person name="Murdoch R.W."/>
            <person name="Higgins S."/>
            <person name="Loffler F."/>
        </authorList>
    </citation>
    <scope>NUCLEOTIDE SEQUENCE</scope>
</reference>
<gene>
    <name evidence="2" type="primary">rpfG_8</name>
    <name evidence="2" type="ORF">SDC9_112572</name>
</gene>
<dbReference type="CDD" id="cd00077">
    <property type="entry name" value="HDc"/>
    <property type="match status" value="1"/>
</dbReference>
<dbReference type="PROSITE" id="PS51832">
    <property type="entry name" value="HD_GYP"/>
    <property type="match status" value="1"/>
</dbReference>
<dbReference type="SUPFAM" id="SSF109604">
    <property type="entry name" value="HD-domain/PDEase-like"/>
    <property type="match status" value="1"/>
</dbReference>
<evidence type="ECO:0000313" key="2">
    <source>
        <dbReference type="EMBL" id="MPM65675.1"/>
    </source>
</evidence>
<dbReference type="Pfam" id="PF13487">
    <property type="entry name" value="HD_5"/>
    <property type="match status" value="1"/>
</dbReference>
<dbReference type="EC" id="3.1.4.-" evidence="2"/>
<keyword evidence="2" id="KW-0378">Hydrolase</keyword>
<dbReference type="Gene3D" id="1.10.3210.10">
    <property type="entry name" value="Hypothetical protein af1432"/>
    <property type="match status" value="1"/>
</dbReference>
<name>A0A645BJX2_9ZZZZ</name>
<proteinExistence type="predicted"/>
<organism evidence="2">
    <name type="scientific">bioreactor metagenome</name>
    <dbReference type="NCBI Taxonomy" id="1076179"/>
    <lineage>
        <taxon>unclassified sequences</taxon>
        <taxon>metagenomes</taxon>
        <taxon>ecological metagenomes</taxon>
    </lineage>
</organism>
<dbReference type="InterPro" id="IPR003607">
    <property type="entry name" value="HD/PDEase_dom"/>
</dbReference>
<dbReference type="GO" id="GO:0016787">
    <property type="term" value="F:hydrolase activity"/>
    <property type="evidence" value="ECO:0007669"/>
    <property type="project" value="UniProtKB-KW"/>
</dbReference>
<dbReference type="InterPro" id="IPR037522">
    <property type="entry name" value="HD_GYP_dom"/>
</dbReference>
<dbReference type="AlphaFoldDB" id="A0A645BJX2"/>
<dbReference type="EMBL" id="VSSQ01020649">
    <property type="protein sequence ID" value="MPM65675.1"/>
    <property type="molecule type" value="Genomic_DNA"/>
</dbReference>
<feature type="domain" description="HD-GYP" evidence="1">
    <location>
        <begin position="1"/>
        <end position="150"/>
    </location>
</feature>
<protein>
    <submittedName>
        <fullName evidence="2">Cyclic di-GMP phosphodiesterase response regulator RpfG</fullName>
        <ecNumber evidence="2">3.1.4.-</ecNumber>
    </submittedName>
</protein>